<proteinExistence type="predicted"/>
<dbReference type="EMBL" id="JBHUIM010000001">
    <property type="protein sequence ID" value="MFD2244843.1"/>
    <property type="molecule type" value="Genomic_DNA"/>
</dbReference>
<reference evidence="4" key="1">
    <citation type="journal article" date="2019" name="Int. J. Syst. Evol. Microbiol.">
        <title>The Global Catalogue of Microorganisms (GCM) 10K type strain sequencing project: providing services to taxonomists for standard genome sequencing and annotation.</title>
        <authorList>
            <consortium name="The Broad Institute Genomics Platform"/>
            <consortium name="The Broad Institute Genome Sequencing Center for Infectious Disease"/>
            <person name="Wu L."/>
            <person name="Ma J."/>
        </authorList>
    </citation>
    <scope>NUCLEOTIDE SEQUENCE [LARGE SCALE GENOMIC DNA]</scope>
    <source>
        <strain evidence="4">CGMCC 4.1782</strain>
    </source>
</reference>
<keyword evidence="2" id="KW-0732">Signal</keyword>
<gene>
    <name evidence="3" type="ORF">ACFSKP_01170</name>
</gene>
<feature type="region of interest" description="Disordered" evidence="1">
    <location>
        <begin position="55"/>
        <end position="81"/>
    </location>
</feature>
<evidence type="ECO:0000313" key="3">
    <source>
        <dbReference type="EMBL" id="MFD2244843.1"/>
    </source>
</evidence>
<comment type="caution">
    <text evidence="3">The sequence shown here is derived from an EMBL/GenBank/DDBJ whole genome shotgun (WGS) entry which is preliminary data.</text>
</comment>
<dbReference type="PROSITE" id="PS51257">
    <property type="entry name" value="PROKAR_LIPOPROTEIN"/>
    <property type="match status" value="1"/>
</dbReference>
<name>A0ABW5CSU9_9BACT</name>
<dbReference type="Proteomes" id="UP001597374">
    <property type="component" value="Unassembled WGS sequence"/>
</dbReference>
<evidence type="ECO:0000256" key="1">
    <source>
        <dbReference type="SAM" id="MobiDB-lite"/>
    </source>
</evidence>
<evidence type="ECO:0000256" key="2">
    <source>
        <dbReference type="SAM" id="SignalP"/>
    </source>
</evidence>
<dbReference type="RefSeq" id="WP_250429781.1">
    <property type="nucleotide sequence ID" value="NZ_JALPRR010000002.1"/>
</dbReference>
<feature type="signal peptide" evidence="2">
    <location>
        <begin position="1"/>
        <end position="21"/>
    </location>
</feature>
<evidence type="ECO:0008006" key="5">
    <source>
        <dbReference type="Google" id="ProtNLM"/>
    </source>
</evidence>
<evidence type="ECO:0000313" key="4">
    <source>
        <dbReference type="Proteomes" id="UP001597374"/>
    </source>
</evidence>
<feature type="compositionally biased region" description="Basic and acidic residues" evidence="1">
    <location>
        <begin position="62"/>
        <end position="81"/>
    </location>
</feature>
<accession>A0ABW5CSU9</accession>
<feature type="chain" id="PRO_5047266439" description="Secreted protein" evidence="2">
    <location>
        <begin position="22"/>
        <end position="81"/>
    </location>
</feature>
<keyword evidence="4" id="KW-1185">Reference proteome</keyword>
<protein>
    <recommendedName>
        <fullName evidence="5">Secreted protein</fullName>
    </recommendedName>
</protein>
<sequence>MATTRLLLLLSILLLSLSVTSCKPACPIYSCEVRMMHRHGEQEYRGMPFYRKQHLKMGQELPKQKGEVPKKRANDKSTHKN</sequence>
<organism evidence="3 4">
    <name type="scientific">Pontibacter ruber</name>
    <dbReference type="NCBI Taxonomy" id="1343895"/>
    <lineage>
        <taxon>Bacteria</taxon>
        <taxon>Pseudomonadati</taxon>
        <taxon>Bacteroidota</taxon>
        <taxon>Cytophagia</taxon>
        <taxon>Cytophagales</taxon>
        <taxon>Hymenobacteraceae</taxon>
        <taxon>Pontibacter</taxon>
    </lineage>
</organism>